<dbReference type="InterPro" id="IPR004827">
    <property type="entry name" value="bZIP"/>
</dbReference>
<dbReference type="EMBL" id="BLZH01000027">
    <property type="protein sequence ID" value="GFP60633.1"/>
    <property type="molecule type" value="Genomic_DNA"/>
</dbReference>
<dbReference type="CDD" id="cd14687">
    <property type="entry name" value="bZIP_ATF2"/>
    <property type="match status" value="1"/>
</dbReference>
<comment type="subcellular location">
    <subcellularLocation>
        <location evidence="1">Nucleus</location>
    </subcellularLocation>
</comment>
<dbReference type="InterPro" id="IPR046347">
    <property type="entry name" value="bZIP_sf"/>
</dbReference>
<evidence type="ECO:0000313" key="8">
    <source>
        <dbReference type="EMBL" id="GFP60633.1"/>
    </source>
</evidence>
<feature type="compositionally biased region" description="Basic and acidic residues" evidence="6">
    <location>
        <begin position="125"/>
        <end position="134"/>
    </location>
</feature>
<keyword evidence="5" id="KW-0539">Nucleus</keyword>
<evidence type="ECO:0000256" key="5">
    <source>
        <dbReference type="ARBA" id="ARBA00023242"/>
    </source>
</evidence>
<dbReference type="PRINTS" id="PR00043">
    <property type="entry name" value="LEUZIPPRJUN"/>
</dbReference>
<dbReference type="PROSITE" id="PS50217">
    <property type="entry name" value="BZIP"/>
    <property type="match status" value="1"/>
</dbReference>
<dbReference type="InterPro" id="IPR002112">
    <property type="entry name" value="Leuzip_Jun"/>
</dbReference>
<dbReference type="InterPro" id="IPR051027">
    <property type="entry name" value="bZIP_transcription_factors"/>
</dbReference>
<evidence type="ECO:0000313" key="9">
    <source>
        <dbReference type="Proteomes" id="UP000517252"/>
    </source>
</evidence>
<dbReference type="GO" id="GO:0003677">
    <property type="term" value="F:DNA binding"/>
    <property type="evidence" value="ECO:0007669"/>
    <property type="project" value="UniProtKB-KW"/>
</dbReference>
<evidence type="ECO:0000256" key="1">
    <source>
        <dbReference type="ARBA" id="ARBA00004123"/>
    </source>
</evidence>
<keyword evidence="2" id="KW-0805">Transcription regulation</keyword>
<evidence type="ECO:0000259" key="7">
    <source>
        <dbReference type="PROSITE" id="PS50217"/>
    </source>
</evidence>
<dbReference type="GO" id="GO:0003700">
    <property type="term" value="F:DNA-binding transcription factor activity"/>
    <property type="evidence" value="ECO:0007669"/>
    <property type="project" value="InterPro"/>
</dbReference>
<reference evidence="8 9" key="1">
    <citation type="submission" date="2020-07" db="EMBL/GenBank/DDBJ databases">
        <title>Trichoderma asperellum IC-1 whole genome shotgun sequence.</title>
        <authorList>
            <person name="Kanamasa S."/>
            <person name="Takahashi H."/>
        </authorList>
    </citation>
    <scope>NUCLEOTIDE SEQUENCE [LARGE SCALE GENOMIC DNA]</scope>
    <source>
        <strain evidence="8 9">IC-1</strain>
    </source>
</reference>
<name>A0A6V8RDD0_TRIAP</name>
<accession>A0A6V8RDD0</accession>
<protein>
    <submittedName>
        <fullName evidence="8">Basic leucine zipper (BZIP) transcription factor atfB</fullName>
    </submittedName>
</protein>
<organism evidence="8 9">
    <name type="scientific">Trichoderma asperellum</name>
    <name type="common">Filamentous fungus</name>
    <dbReference type="NCBI Taxonomy" id="101201"/>
    <lineage>
        <taxon>Eukaryota</taxon>
        <taxon>Fungi</taxon>
        <taxon>Dikarya</taxon>
        <taxon>Ascomycota</taxon>
        <taxon>Pezizomycotina</taxon>
        <taxon>Sordariomycetes</taxon>
        <taxon>Hypocreomycetidae</taxon>
        <taxon>Hypocreales</taxon>
        <taxon>Hypocreaceae</taxon>
        <taxon>Trichoderma</taxon>
    </lineage>
</organism>
<feature type="domain" description="BZIP" evidence="7">
    <location>
        <begin position="127"/>
        <end position="190"/>
    </location>
</feature>
<feature type="compositionally biased region" description="Basic residues" evidence="6">
    <location>
        <begin position="104"/>
        <end position="119"/>
    </location>
</feature>
<proteinExistence type="predicted"/>
<dbReference type="Gene3D" id="1.20.5.170">
    <property type="match status" value="1"/>
</dbReference>
<evidence type="ECO:0000256" key="3">
    <source>
        <dbReference type="ARBA" id="ARBA00023125"/>
    </source>
</evidence>
<evidence type="ECO:0000256" key="6">
    <source>
        <dbReference type="SAM" id="MobiDB-lite"/>
    </source>
</evidence>
<dbReference type="OrthoDB" id="295274at2759"/>
<dbReference type="PROSITE" id="PS00036">
    <property type="entry name" value="BZIP_BASIC"/>
    <property type="match status" value="1"/>
</dbReference>
<comment type="caution">
    <text evidence="8">The sequence shown here is derived from an EMBL/GenBank/DDBJ whole genome shotgun (WGS) entry which is preliminary data.</text>
</comment>
<evidence type="ECO:0000256" key="4">
    <source>
        <dbReference type="ARBA" id="ARBA00023163"/>
    </source>
</evidence>
<dbReference type="GO" id="GO:0005634">
    <property type="term" value="C:nucleus"/>
    <property type="evidence" value="ECO:0007669"/>
    <property type="project" value="UniProtKB-SubCell"/>
</dbReference>
<keyword evidence="4" id="KW-0804">Transcription</keyword>
<feature type="region of interest" description="Disordered" evidence="6">
    <location>
        <begin position="85"/>
        <end position="170"/>
    </location>
</feature>
<dbReference type="AlphaFoldDB" id="A0A6V8RDD0"/>
<dbReference type="PANTHER" id="PTHR19304">
    <property type="entry name" value="CYCLIC-AMP RESPONSE ELEMENT BINDING PROTEIN"/>
    <property type="match status" value="1"/>
</dbReference>
<sequence length="257" mass="29096">MQGVGINSSAILPDLHLNTLNQAGGDESNKYPLPTSFEPWDYTQFTEGGAAMDPSLLSTPTSSNLISEQDNQFLMFPMDESPIISNASFNNSNTHTKQPTQSKIGKKRSTVRNQKRKRGPQNSHRWTEKKEQTKQRNRVAASKCRQKKREKVDELKEQSSSLEAQNNNLHDEYERLRKEIGQVKSDLMHHTECNDDNINQWISNEAKTYVDKLVEDGERRRMGSLSSSDAIEDTESVQAYLPFGMPGIPSRDNHLGS</sequence>
<dbReference type="SUPFAM" id="SSF57959">
    <property type="entry name" value="Leucine zipper domain"/>
    <property type="match status" value="1"/>
</dbReference>
<dbReference type="Proteomes" id="UP000517252">
    <property type="component" value="Unassembled WGS sequence"/>
</dbReference>
<evidence type="ECO:0000256" key="2">
    <source>
        <dbReference type="ARBA" id="ARBA00023015"/>
    </source>
</evidence>
<dbReference type="SMART" id="SM00338">
    <property type="entry name" value="BRLZ"/>
    <property type="match status" value="1"/>
</dbReference>
<feature type="compositionally biased region" description="Polar residues" evidence="6">
    <location>
        <begin position="85"/>
        <end position="103"/>
    </location>
</feature>
<dbReference type="Pfam" id="PF00170">
    <property type="entry name" value="bZIP_1"/>
    <property type="match status" value="1"/>
</dbReference>
<feature type="compositionally biased region" description="Polar residues" evidence="6">
    <location>
        <begin position="158"/>
        <end position="168"/>
    </location>
</feature>
<gene>
    <name evidence="8" type="ORF">TASIC1_0027000400</name>
</gene>
<keyword evidence="3" id="KW-0238">DNA-binding</keyword>